<keyword evidence="4" id="KW-1185">Reference proteome</keyword>
<keyword evidence="2" id="KW-1133">Transmembrane helix</keyword>
<comment type="caution">
    <text evidence="3">The sequence shown here is derived from an EMBL/GenBank/DDBJ whole genome shotgun (WGS) entry which is preliminary data.</text>
</comment>
<gene>
    <name evidence="3" type="ORF">B0J13DRAFT_507670</name>
</gene>
<keyword evidence="2" id="KW-0472">Membrane</keyword>
<feature type="transmembrane region" description="Helical" evidence="2">
    <location>
        <begin position="214"/>
        <end position="238"/>
    </location>
</feature>
<dbReference type="Proteomes" id="UP000717696">
    <property type="component" value="Unassembled WGS sequence"/>
</dbReference>
<keyword evidence="2" id="KW-0812">Transmembrane</keyword>
<dbReference type="OrthoDB" id="5342924at2759"/>
<feature type="region of interest" description="Disordered" evidence="1">
    <location>
        <begin position="1"/>
        <end position="82"/>
    </location>
</feature>
<accession>A0A9P9E5Z5</accession>
<reference evidence="3" key="1">
    <citation type="journal article" date="2021" name="Nat. Commun.">
        <title>Genetic determinants of endophytism in the Arabidopsis root mycobiome.</title>
        <authorList>
            <person name="Mesny F."/>
            <person name="Miyauchi S."/>
            <person name="Thiergart T."/>
            <person name="Pickel B."/>
            <person name="Atanasova L."/>
            <person name="Karlsson M."/>
            <person name="Huettel B."/>
            <person name="Barry K.W."/>
            <person name="Haridas S."/>
            <person name="Chen C."/>
            <person name="Bauer D."/>
            <person name="Andreopoulos W."/>
            <person name="Pangilinan J."/>
            <person name="LaButti K."/>
            <person name="Riley R."/>
            <person name="Lipzen A."/>
            <person name="Clum A."/>
            <person name="Drula E."/>
            <person name="Henrissat B."/>
            <person name="Kohler A."/>
            <person name="Grigoriev I.V."/>
            <person name="Martin F.M."/>
            <person name="Hacquard S."/>
        </authorList>
    </citation>
    <scope>NUCLEOTIDE SEQUENCE</scope>
    <source>
        <strain evidence="3">MPI-CAGE-AT-0021</strain>
    </source>
</reference>
<feature type="transmembrane region" description="Helical" evidence="2">
    <location>
        <begin position="174"/>
        <end position="194"/>
    </location>
</feature>
<dbReference type="EMBL" id="JAGMUU010000018">
    <property type="protein sequence ID" value="KAH7133089.1"/>
    <property type="molecule type" value="Genomic_DNA"/>
</dbReference>
<name>A0A9P9E5Z5_9HYPO</name>
<organism evidence="3 4">
    <name type="scientific">Dactylonectria estremocensis</name>
    <dbReference type="NCBI Taxonomy" id="1079267"/>
    <lineage>
        <taxon>Eukaryota</taxon>
        <taxon>Fungi</taxon>
        <taxon>Dikarya</taxon>
        <taxon>Ascomycota</taxon>
        <taxon>Pezizomycotina</taxon>
        <taxon>Sordariomycetes</taxon>
        <taxon>Hypocreomycetidae</taxon>
        <taxon>Hypocreales</taxon>
        <taxon>Nectriaceae</taxon>
        <taxon>Dactylonectria</taxon>
    </lineage>
</organism>
<sequence length="731" mass="81769">MSYDSRGNGNQDSRYSPPTTEPLPRHNTPFYPEGITSPRANSGYNRFLDNPKHRFSHLPSTEQIRPVSDPDQEEPGPRETTFFKSFTTEPKKEVCSEGRLSALWNFVLLHLFPILITMVLFGLYLRKLKWQPTHPQLSALQFAAKAHESLIIVSLTDILLHRIRYGLLREKDGGIALGFLSSAFHLSSPIQYMISWEFWGTLFNPVKNRLFHAVTAGLVVLLISISIGASPFSAILMIPRLGWWEFSKEEMQVIEPRLFTTYIRNGLNETPYDMDLRSWKTPFFIAKAPILHNISMSSYGTMTYRRPLTLSITEYMRGASTIVATGPMNFATTELGWASGPVNGTNNFLIRSQPSSESGMLKWKQPLVAVSCNTTDTFPSLEDDTMTLKFFNSFHGNFSVDVDLATELQFLRDMSKSDNATFYQPDPILLDIQGQIPVPISSAILFMSNVTLSPQKPLFGVSVNTQLCITQARWADADVWMSAETQPATTTNLGIPTEDIPSYLKRTSTTDNVIRMHKSWLNGLGAPYTGANASRLNPAYRQAFDSCVYYTPSYPLACVPLFLGAYFTDALTYSVPSTQFLNSDPPINEPPGAEDLVIEHKFHQYQYIYDIQNGTSISVALAVLLLHVLIAILHTAVIILSPEPWHSSGWGSFGQLIALALRSSAPEEFNNVGGGVQSSGTWSRVIRVREVVDGKRLEMVVNPPSDGGSDGLDEHWKDRVTDHVRPKVKYS</sequence>
<evidence type="ECO:0000256" key="2">
    <source>
        <dbReference type="SAM" id="Phobius"/>
    </source>
</evidence>
<protein>
    <submittedName>
        <fullName evidence="3">Uncharacterized protein</fullName>
    </submittedName>
</protein>
<evidence type="ECO:0000313" key="3">
    <source>
        <dbReference type="EMBL" id="KAH7133089.1"/>
    </source>
</evidence>
<evidence type="ECO:0000256" key="1">
    <source>
        <dbReference type="SAM" id="MobiDB-lite"/>
    </source>
</evidence>
<feature type="compositionally biased region" description="Polar residues" evidence="1">
    <location>
        <begin position="1"/>
        <end position="18"/>
    </location>
</feature>
<dbReference type="AlphaFoldDB" id="A0A9P9E5Z5"/>
<evidence type="ECO:0000313" key="4">
    <source>
        <dbReference type="Proteomes" id="UP000717696"/>
    </source>
</evidence>
<feature type="transmembrane region" description="Helical" evidence="2">
    <location>
        <begin position="619"/>
        <end position="640"/>
    </location>
</feature>
<feature type="transmembrane region" description="Helical" evidence="2">
    <location>
        <begin position="102"/>
        <end position="125"/>
    </location>
</feature>
<proteinExistence type="predicted"/>